<feature type="region of interest" description="Disordered" evidence="1">
    <location>
        <begin position="1"/>
        <end position="65"/>
    </location>
</feature>
<name>A0ABP7UVC2_9ACTN</name>
<protein>
    <submittedName>
        <fullName evidence="2">Uncharacterized protein</fullName>
    </submittedName>
</protein>
<evidence type="ECO:0000313" key="3">
    <source>
        <dbReference type="Proteomes" id="UP001500683"/>
    </source>
</evidence>
<dbReference type="EMBL" id="BAAAZG010000001">
    <property type="protein sequence ID" value="GAA4053651.1"/>
    <property type="molecule type" value="Genomic_DNA"/>
</dbReference>
<organism evidence="2 3">
    <name type="scientific">Actinomadura miaoliensis</name>
    <dbReference type="NCBI Taxonomy" id="430685"/>
    <lineage>
        <taxon>Bacteria</taxon>
        <taxon>Bacillati</taxon>
        <taxon>Actinomycetota</taxon>
        <taxon>Actinomycetes</taxon>
        <taxon>Streptosporangiales</taxon>
        <taxon>Thermomonosporaceae</taxon>
        <taxon>Actinomadura</taxon>
    </lineage>
</organism>
<sequence>MIVSGSPVPGAVSAEDGDAGARGAKVKAAPPSRASGRRKRRRRGDGRDESDAATRILPDLDPLAA</sequence>
<feature type="compositionally biased region" description="Basic residues" evidence="1">
    <location>
        <begin position="35"/>
        <end position="44"/>
    </location>
</feature>
<gene>
    <name evidence="2" type="ORF">GCM10022214_00190</name>
</gene>
<accession>A0ABP7UVC2</accession>
<keyword evidence="3" id="KW-1185">Reference proteome</keyword>
<reference evidence="3" key="1">
    <citation type="journal article" date="2019" name="Int. J. Syst. Evol. Microbiol.">
        <title>The Global Catalogue of Microorganisms (GCM) 10K type strain sequencing project: providing services to taxonomists for standard genome sequencing and annotation.</title>
        <authorList>
            <consortium name="The Broad Institute Genomics Platform"/>
            <consortium name="The Broad Institute Genome Sequencing Center for Infectious Disease"/>
            <person name="Wu L."/>
            <person name="Ma J."/>
        </authorList>
    </citation>
    <scope>NUCLEOTIDE SEQUENCE [LARGE SCALE GENOMIC DNA]</scope>
    <source>
        <strain evidence="3">JCM 16702</strain>
    </source>
</reference>
<proteinExistence type="predicted"/>
<evidence type="ECO:0000313" key="2">
    <source>
        <dbReference type="EMBL" id="GAA4053651.1"/>
    </source>
</evidence>
<dbReference type="Proteomes" id="UP001500683">
    <property type="component" value="Unassembled WGS sequence"/>
</dbReference>
<evidence type="ECO:0000256" key="1">
    <source>
        <dbReference type="SAM" id="MobiDB-lite"/>
    </source>
</evidence>
<comment type="caution">
    <text evidence="2">The sequence shown here is derived from an EMBL/GenBank/DDBJ whole genome shotgun (WGS) entry which is preliminary data.</text>
</comment>